<protein>
    <submittedName>
        <fullName evidence="1">Uncharacterized protein</fullName>
    </submittedName>
</protein>
<evidence type="ECO:0000313" key="1">
    <source>
        <dbReference type="EMBL" id="GBN29390.1"/>
    </source>
</evidence>
<reference evidence="1 2" key="1">
    <citation type="journal article" date="2019" name="Sci. Rep.">
        <title>Orb-weaving spider Araneus ventricosus genome elucidates the spidroin gene catalogue.</title>
        <authorList>
            <person name="Kono N."/>
            <person name="Nakamura H."/>
            <person name="Ohtoshi R."/>
            <person name="Moran D.A.P."/>
            <person name="Shinohara A."/>
            <person name="Yoshida Y."/>
            <person name="Fujiwara M."/>
            <person name="Mori M."/>
            <person name="Tomita M."/>
            <person name="Arakawa K."/>
        </authorList>
    </citation>
    <scope>NUCLEOTIDE SEQUENCE [LARGE SCALE GENOMIC DNA]</scope>
</reference>
<dbReference type="AlphaFoldDB" id="A0A4Y2MSP4"/>
<dbReference type="Proteomes" id="UP000499080">
    <property type="component" value="Unassembled WGS sequence"/>
</dbReference>
<dbReference type="EMBL" id="BGPR01124345">
    <property type="protein sequence ID" value="GBN29390.1"/>
    <property type="molecule type" value="Genomic_DNA"/>
</dbReference>
<proteinExistence type="predicted"/>
<accession>A0A4Y2MSP4</accession>
<organism evidence="1 2">
    <name type="scientific">Araneus ventricosus</name>
    <name type="common">Orbweaver spider</name>
    <name type="synonym">Epeira ventricosa</name>
    <dbReference type="NCBI Taxonomy" id="182803"/>
    <lineage>
        <taxon>Eukaryota</taxon>
        <taxon>Metazoa</taxon>
        <taxon>Ecdysozoa</taxon>
        <taxon>Arthropoda</taxon>
        <taxon>Chelicerata</taxon>
        <taxon>Arachnida</taxon>
        <taxon>Araneae</taxon>
        <taxon>Araneomorphae</taxon>
        <taxon>Entelegynae</taxon>
        <taxon>Araneoidea</taxon>
        <taxon>Araneidae</taxon>
        <taxon>Araneus</taxon>
    </lineage>
</organism>
<evidence type="ECO:0000313" key="2">
    <source>
        <dbReference type="Proteomes" id="UP000499080"/>
    </source>
</evidence>
<gene>
    <name evidence="1" type="ORF">AVEN_129606_1</name>
</gene>
<comment type="caution">
    <text evidence="1">The sequence shown here is derived from an EMBL/GenBank/DDBJ whole genome shotgun (WGS) entry which is preliminary data.</text>
</comment>
<keyword evidence="2" id="KW-1185">Reference proteome</keyword>
<sequence>MRWPSGLRQGMTEGLDAEEEGYWFYPPLTVFLKTINSKIGKSMSTLAINGYLMSAWLLEAFPPCETQMRNSFAQKSSWKTTFLHIGELRQTSTLGVPK</sequence>
<name>A0A4Y2MSP4_ARAVE</name>